<comment type="catalytic activity">
    <reaction evidence="1">
        <text>GDP-alpha-D-mannose = GDP-4-dehydro-alpha-D-rhamnose + H2O</text>
        <dbReference type="Rhea" id="RHEA:23820"/>
        <dbReference type="ChEBI" id="CHEBI:15377"/>
        <dbReference type="ChEBI" id="CHEBI:57527"/>
        <dbReference type="ChEBI" id="CHEBI:57964"/>
        <dbReference type="EC" id="4.2.1.47"/>
    </reaction>
</comment>
<keyword evidence="5" id="KW-0456">Lyase</keyword>
<dbReference type="InterPro" id="IPR006368">
    <property type="entry name" value="GDP_Man_deHydtase"/>
</dbReference>
<dbReference type="GO" id="GO:0042351">
    <property type="term" value="P:'de novo' GDP-L-fucose biosynthetic process"/>
    <property type="evidence" value="ECO:0007669"/>
    <property type="project" value="TreeGrafter"/>
</dbReference>
<evidence type="ECO:0000313" key="8">
    <source>
        <dbReference type="EMBL" id="KKU56779.1"/>
    </source>
</evidence>
<dbReference type="EMBL" id="LCNM01000003">
    <property type="protein sequence ID" value="KKU56779.1"/>
    <property type="molecule type" value="Genomic_DNA"/>
</dbReference>
<evidence type="ECO:0000313" key="9">
    <source>
        <dbReference type="Proteomes" id="UP000034607"/>
    </source>
</evidence>
<evidence type="ECO:0000256" key="3">
    <source>
        <dbReference type="ARBA" id="ARBA00009263"/>
    </source>
</evidence>
<proteinExistence type="inferred from homology"/>
<dbReference type="Pfam" id="PF16363">
    <property type="entry name" value="GDP_Man_Dehyd"/>
    <property type="match status" value="1"/>
</dbReference>
<organism evidence="8 9">
    <name type="scientific">Candidatus Amesbacteria bacterium GW2011_GWA2_47_11</name>
    <dbReference type="NCBI Taxonomy" id="1618357"/>
    <lineage>
        <taxon>Bacteria</taxon>
        <taxon>Candidatus Amesiibacteriota</taxon>
    </lineage>
</organism>
<evidence type="ECO:0000259" key="7">
    <source>
        <dbReference type="Pfam" id="PF16363"/>
    </source>
</evidence>
<evidence type="ECO:0000256" key="4">
    <source>
        <dbReference type="ARBA" id="ARBA00011989"/>
    </source>
</evidence>
<dbReference type="GO" id="GO:0008446">
    <property type="term" value="F:GDP-mannose 4,6-dehydratase activity"/>
    <property type="evidence" value="ECO:0007669"/>
    <property type="project" value="UniProtKB-EC"/>
</dbReference>
<comment type="caution">
    <text evidence="8">The sequence shown here is derived from an EMBL/GenBank/DDBJ whole genome shotgun (WGS) entry which is preliminary data.</text>
</comment>
<dbReference type="PATRIC" id="fig|1618357.3.peg.251"/>
<dbReference type="Gene3D" id="3.40.50.720">
    <property type="entry name" value="NAD(P)-binding Rossmann-like Domain"/>
    <property type="match status" value="1"/>
</dbReference>
<accession>A0A0G1RHK7</accession>
<sequence length="327" mass="37120">MPIRSKKKRLQRCLVTGVTGFAGSHMAELLLAEGYEVFGVVRWRSRSEHIDHLNGRLHLLEGDLLDLRSLQDVMLSVLPDYIFHLAAQSFVPTSWTSPSVTFETNVVGSCNLFEAVRSAQINPVIHIACSSEEYGLVYPHEAPIKETNPLRPLSPYAVSKVAMDFMGYQYFKNYGLKIIRTRGFNHEGPRRGEVFVSSTFAKQVALIEAGLQTPVVYVGNLEAKRDYTDVRDMVRGYYLAAMKCEPGEVYNICSGRAWVIRDVLDYLISISRVKKIKVLEDPKRLRPSDVPLLLGDNSRFVAKTGWKPQIKFEQTLSDTLDYWRARV</sequence>
<evidence type="ECO:0000256" key="2">
    <source>
        <dbReference type="ARBA" id="ARBA00001937"/>
    </source>
</evidence>
<comment type="similarity">
    <text evidence="3">Belongs to the NAD(P)-dependent epimerase/dehydratase family. GDP-mannose 4,6-dehydratase subfamily.</text>
</comment>
<dbReference type="EC" id="4.2.1.47" evidence="4"/>
<protein>
    <recommendedName>
        <fullName evidence="4">GDP-mannose 4,6-dehydratase</fullName>
        <ecNumber evidence="4">4.2.1.47</ecNumber>
    </recommendedName>
</protein>
<dbReference type="Proteomes" id="UP000034607">
    <property type="component" value="Unassembled WGS sequence"/>
</dbReference>
<evidence type="ECO:0000256" key="1">
    <source>
        <dbReference type="ARBA" id="ARBA00000188"/>
    </source>
</evidence>
<name>A0A0G1RHK7_9BACT</name>
<evidence type="ECO:0000256" key="5">
    <source>
        <dbReference type="ARBA" id="ARBA00023239"/>
    </source>
</evidence>
<dbReference type="InterPro" id="IPR016040">
    <property type="entry name" value="NAD(P)-bd_dom"/>
</dbReference>
<evidence type="ECO:0000256" key="6">
    <source>
        <dbReference type="ARBA" id="ARBA00059383"/>
    </source>
</evidence>
<comment type="function">
    <text evidence="6">Catalyzes the conversion of GDP-D-mannose to GDP-4-dehydro-6-deoxy-D-mannose.</text>
</comment>
<dbReference type="InterPro" id="IPR036291">
    <property type="entry name" value="NAD(P)-bd_dom_sf"/>
</dbReference>
<reference evidence="8 9" key="1">
    <citation type="journal article" date="2015" name="Nature">
        <title>rRNA introns, odd ribosomes, and small enigmatic genomes across a large radiation of phyla.</title>
        <authorList>
            <person name="Brown C.T."/>
            <person name="Hug L.A."/>
            <person name="Thomas B.C."/>
            <person name="Sharon I."/>
            <person name="Castelle C.J."/>
            <person name="Singh A."/>
            <person name="Wilkins M.J."/>
            <person name="Williams K.H."/>
            <person name="Banfield J.F."/>
        </authorList>
    </citation>
    <scope>NUCLEOTIDE SEQUENCE [LARGE SCALE GENOMIC DNA]</scope>
</reference>
<comment type="cofactor">
    <cofactor evidence="2">
        <name>NADP(+)</name>
        <dbReference type="ChEBI" id="CHEBI:58349"/>
    </cofactor>
</comment>
<dbReference type="Gene3D" id="3.90.25.10">
    <property type="entry name" value="UDP-galactose 4-epimerase, domain 1"/>
    <property type="match status" value="1"/>
</dbReference>
<dbReference type="CDD" id="cd05260">
    <property type="entry name" value="GDP_MD_SDR_e"/>
    <property type="match status" value="1"/>
</dbReference>
<gene>
    <name evidence="8" type="ORF">UX78_C0003G0055</name>
</gene>
<dbReference type="AlphaFoldDB" id="A0A0G1RHK7"/>
<dbReference type="FunFam" id="3.40.50.720:FF:000924">
    <property type="entry name" value="GDP-mannose 4,6 dehydratase"/>
    <property type="match status" value="1"/>
</dbReference>
<dbReference type="PANTHER" id="PTHR43715:SF1">
    <property type="entry name" value="GDP-MANNOSE 4,6 DEHYDRATASE"/>
    <property type="match status" value="1"/>
</dbReference>
<dbReference type="SUPFAM" id="SSF51735">
    <property type="entry name" value="NAD(P)-binding Rossmann-fold domains"/>
    <property type="match status" value="1"/>
</dbReference>
<feature type="domain" description="NAD(P)-binding" evidence="7">
    <location>
        <begin position="14"/>
        <end position="318"/>
    </location>
</feature>
<dbReference type="PANTHER" id="PTHR43715">
    <property type="entry name" value="GDP-MANNOSE 4,6-DEHYDRATASE"/>
    <property type="match status" value="1"/>
</dbReference>